<dbReference type="OrthoDB" id="97596at2759"/>
<dbReference type="AlphaFoldDB" id="A0A2P4XGF6"/>
<proteinExistence type="predicted"/>
<sequence length="157" mass="17359">MKFGGTDASWIDRNWHTHRLSLLAIASNDGHESEEVAALPDEKLNQGSDWTCEKCFTISDFALAKVLNCFDTTLRTTCAIRSLNRCIGYGIGLKKYPIDPKTNQAVKNRVIVTDGGPFPEGGAVIRKLRALKNSSDFSANKPWKSPEPMSQELVTES</sequence>
<dbReference type="EMBL" id="NCKW01011069">
    <property type="protein sequence ID" value="POM64623.1"/>
    <property type="molecule type" value="Genomic_DNA"/>
</dbReference>
<reference evidence="2 3" key="1">
    <citation type="journal article" date="2017" name="Genome Biol. Evol.">
        <title>Phytophthora megakarya and P. palmivora, closely related causal agents of cacao black pod rot, underwent increases in genome sizes and gene numbers by different mechanisms.</title>
        <authorList>
            <person name="Ali S.S."/>
            <person name="Shao J."/>
            <person name="Lary D.J."/>
            <person name="Kronmiller B."/>
            <person name="Shen D."/>
            <person name="Strem M.D."/>
            <person name="Amoako-Attah I."/>
            <person name="Akrofi A.Y."/>
            <person name="Begoude B.A."/>
            <person name="Ten Hoopen G.M."/>
            <person name="Coulibaly K."/>
            <person name="Kebe B.I."/>
            <person name="Melnick R.L."/>
            <person name="Guiltinan M.J."/>
            <person name="Tyler B.M."/>
            <person name="Meinhardt L.W."/>
            <person name="Bailey B.A."/>
        </authorList>
    </citation>
    <scope>NUCLEOTIDE SEQUENCE [LARGE SCALE GENOMIC DNA]</scope>
    <source>
        <strain evidence="3">sbr112.9</strain>
    </source>
</reference>
<name>A0A2P4XGF6_9STRA</name>
<protein>
    <submittedName>
        <fullName evidence="2">Uncharacterized protein</fullName>
    </submittedName>
</protein>
<evidence type="ECO:0000256" key="1">
    <source>
        <dbReference type="SAM" id="MobiDB-lite"/>
    </source>
</evidence>
<dbReference type="Proteomes" id="UP000237271">
    <property type="component" value="Unassembled WGS sequence"/>
</dbReference>
<keyword evidence="3" id="KW-1185">Reference proteome</keyword>
<comment type="caution">
    <text evidence="2">The sequence shown here is derived from an EMBL/GenBank/DDBJ whole genome shotgun (WGS) entry which is preliminary data.</text>
</comment>
<feature type="region of interest" description="Disordered" evidence="1">
    <location>
        <begin position="136"/>
        <end position="157"/>
    </location>
</feature>
<evidence type="ECO:0000313" key="3">
    <source>
        <dbReference type="Proteomes" id="UP000237271"/>
    </source>
</evidence>
<gene>
    <name evidence="2" type="ORF">PHPALM_19819</name>
</gene>
<organism evidence="2 3">
    <name type="scientific">Phytophthora palmivora</name>
    <dbReference type="NCBI Taxonomy" id="4796"/>
    <lineage>
        <taxon>Eukaryota</taxon>
        <taxon>Sar</taxon>
        <taxon>Stramenopiles</taxon>
        <taxon>Oomycota</taxon>
        <taxon>Peronosporomycetes</taxon>
        <taxon>Peronosporales</taxon>
        <taxon>Peronosporaceae</taxon>
        <taxon>Phytophthora</taxon>
    </lineage>
</organism>
<accession>A0A2P4XGF6</accession>
<evidence type="ECO:0000313" key="2">
    <source>
        <dbReference type="EMBL" id="POM64623.1"/>
    </source>
</evidence>